<dbReference type="eggNOG" id="ENOG502RICG">
    <property type="taxonomic scope" value="Eukaryota"/>
</dbReference>
<dbReference type="OMA" id="RENEAEC"/>
<dbReference type="FunCoup" id="F0ZSS6">
    <property type="interactions" value="2"/>
</dbReference>
<protein>
    <recommendedName>
        <fullName evidence="2">NADH-ubiquinone oxidoreductase 21kDa subunit N-terminal domain-containing protein</fullName>
    </recommendedName>
</protein>
<evidence type="ECO:0000313" key="4">
    <source>
        <dbReference type="Proteomes" id="UP000001064"/>
    </source>
</evidence>
<dbReference type="InterPro" id="IPR053229">
    <property type="entry name" value="NADH-Q_oxidrdct_subunit"/>
</dbReference>
<dbReference type="GO" id="GO:0045271">
    <property type="term" value="C:respiratory chain complex I"/>
    <property type="evidence" value="ECO:0000318"/>
    <property type="project" value="GO_Central"/>
</dbReference>
<feature type="transmembrane region" description="Helical" evidence="1">
    <location>
        <begin position="70"/>
        <end position="87"/>
    </location>
</feature>
<dbReference type="VEuPathDB" id="AmoebaDB:DICPUDRAFT_81198"/>
<keyword evidence="4" id="KW-1185">Reference proteome</keyword>
<dbReference type="RefSeq" id="XP_003290467.1">
    <property type="nucleotide sequence ID" value="XM_003290419.1"/>
</dbReference>
<evidence type="ECO:0000256" key="1">
    <source>
        <dbReference type="SAM" id="Phobius"/>
    </source>
</evidence>
<dbReference type="EMBL" id="GL871163">
    <property type="protein sequence ID" value="EGC32997.1"/>
    <property type="molecule type" value="Genomic_DNA"/>
</dbReference>
<dbReference type="Proteomes" id="UP000001064">
    <property type="component" value="Unassembled WGS sequence"/>
</dbReference>
<dbReference type="STRING" id="5786.F0ZSS6"/>
<keyword evidence="1" id="KW-0812">Transmembrane</keyword>
<evidence type="ECO:0000259" key="2">
    <source>
        <dbReference type="Pfam" id="PF10785"/>
    </source>
</evidence>
<dbReference type="GeneID" id="10507873"/>
<dbReference type="AlphaFoldDB" id="F0ZSS6"/>
<reference evidence="4" key="1">
    <citation type="journal article" date="2011" name="Genome Biol.">
        <title>Comparative genomics of the social amoebae Dictyostelium discoideum and Dictyostelium purpureum.</title>
        <authorList>
            <consortium name="US DOE Joint Genome Institute (JGI-PGF)"/>
            <person name="Sucgang R."/>
            <person name="Kuo A."/>
            <person name="Tian X."/>
            <person name="Salerno W."/>
            <person name="Parikh A."/>
            <person name="Feasley C.L."/>
            <person name="Dalin E."/>
            <person name="Tu H."/>
            <person name="Huang E."/>
            <person name="Barry K."/>
            <person name="Lindquist E."/>
            <person name="Shapiro H."/>
            <person name="Bruce D."/>
            <person name="Schmutz J."/>
            <person name="Salamov A."/>
            <person name="Fey P."/>
            <person name="Gaudet P."/>
            <person name="Anjard C."/>
            <person name="Babu M.M."/>
            <person name="Basu S."/>
            <person name="Bushmanova Y."/>
            <person name="van der Wel H."/>
            <person name="Katoh-Kurasawa M."/>
            <person name="Dinh C."/>
            <person name="Coutinho P.M."/>
            <person name="Saito T."/>
            <person name="Elias M."/>
            <person name="Schaap P."/>
            <person name="Kay R.R."/>
            <person name="Henrissat B."/>
            <person name="Eichinger L."/>
            <person name="Rivero F."/>
            <person name="Putnam N.H."/>
            <person name="West C.M."/>
            <person name="Loomis W.F."/>
            <person name="Chisholm R.L."/>
            <person name="Shaulsky G."/>
            <person name="Strassmann J.E."/>
            <person name="Queller D.C."/>
            <person name="Kuspa A."/>
            <person name="Grigoriev I.V."/>
        </authorList>
    </citation>
    <scope>NUCLEOTIDE SEQUENCE [LARGE SCALE GENOMIC DNA]</scope>
    <source>
        <strain evidence="4">QSDP1</strain>
    </source>
</reference>
<dbReference type="KEGG" id="dpp:DICPUDRAFT_81198"/>
<keyword evidence="1" id="KW-0472">Membrane</keyword>
<organism evidence="3 4">
    <name type="scientific">Dictyostelium purpureum</name>
    <name type="common">Slime mold</name>
    <dbReference type="NCBI Taxonomy" id="5786"/>
    <lineage>
        <taxon>Eukaryota</taxon>
        <taxon>Amoebozoa</taxon>
        <taxon>Evosea</taxon>
        <taxon>Eumycetozoa</taxon>
        <taxon>Dictyostelia</taxon>
        <taxon>Dictyosteliales</taxon>
        <taxon>Dictyosteliaceae</taxon>
        <taxon>Dictyostelium</taxon>
    </lineage>
</organism>
<sequence>MDQPNRLVDQSLITKPSLPRYPIIFREPTFKQTRDNFRASDYALAIFGPMALSSYVYYQTYLDKRAVARWSIVIVPTCYFVAAKLSYRRLTGDKENEKECKKYGVEFVKNTTPFNI</sequence>
<dbReference type="InParanoid" id="F0ZSS6"/>
<feature type="transmembrane region" description="Helical" evidence="1">
    <location>
        <begin position="39"/>
        <end position="58"/>
    </location>
</feature>
<name>F0ZSS6_DICPU</name>
<dbReference type="Pfam" id="PF10785">
    <property type="entry name" value="NADH-u_ox-rdase"/>
    <property type="match status" value="1"/>
</dbReference>
<proteinExistence type="predicted"/>
<dbReference type="OrthoDB" id="196140at2759"/>
<feature type="domain" description="NADH-ubiquinone oxidoreductase 21kDa subunit N-terminal" evidence="2">
    <location>
        <begin position="19"/>
        <end position="92"/>
    </location>
</feature>
<accession>F0ZSS6</accession>
<dbReference type="InterPro" id="IPR019721">
    <property type="entry name" value="NADH-UbQ_OxRdtase_su21_N"/>
</dbReference>
<evidence type="ECO:0000313" key="3">
    <source>
        <dbReference type="EMBL" id="EGC32997.1"/>
    </source>
</evidence>
<dbReference type="PANTHER" id="PTHR34062:SF1">
    <property type="entry name" value="NADH-UBIQUINONE OXIDOREDUCTASE 21KDA SUBUNIT N-TERMINAL DOMAIN-CONTAINING PROTEIN"/>
    <property type="match status" value="1"/>
</dbReference>
<keyword evidence="1" id="KW-1133">Transmembrane helix</keyword>
<gene>
    <name evidence="3" type="ORF">DICPUDRAFT_81198</name>
</gene>
<dbReference type="PANTHER" id="PTHR34062">
    <property type="entry name" value="OXIDOREDUCTASE 21 KDA SUBUNIT, PUTATIVE (AFU_ORTHOLOGUE AFUA_4G04750)-RELATED"/>
    <property type="match status" value="1"/>
</dbReference>